<dbReference type="PATRIC" id="fig|883066.3.peg.205"/>
<gene>
    <name evidence="2" type="ORF">HMPREF9233_00204</name>
</gene>
<sequence>MAKPRCMSKEARLRVFDPESPRLFVPRSSGWGWELNLGAVAAKLGLIRPDDTVEDLEAYIQLS</sequence>
<organism evidence="2 3">
    <name type="scientific">Actinobaculum massiliense ACS-171-V-Col2</name>
    <dbReference type="NCBI Taxonomy" id="883066"/>
    <lineage>
        <taxon>Bacteria</taxon>
        <taxon>Bacillati</taxon>
        <taxon>Actinomycetota</taxon>
        <taxon>Actinomycetes</taxon>
        <taxon>Actinomycetales</taxon>
        <taxon>Actinomycetaceae</taxon>
        <taxon>Actinobaculum</taxon>
    </lineage>
</organism>
<proteinExistence type="predicted"/>
<reference evidence="2 3" key="1">
    <citation type="submission" date="2012-09" db="EMBL/GenBank/DDBJ databases">
        <title>The Genome Sequence of Actinobaculum massiliae ACS-171-V-COL2.</title>
        <authorList>
            <consortium name="The Broad Institute Genome Sequencing Platform"/>
            <person name="Earl A."/>
            <person name="Ward D."/>
            <person name="Feldgarden M."/>
            <person name="Gevers D."/>
            <person name="Saerens B."/>
            <person name="Vaneechoutte M."/>
            <person name="Walker B."/>
            <person name="Young S.K."/>
            <person name="Zeng Q."/>
            <person name="Gargeya S."/>
            <person name="Fitzgerald M."/>
            <person name="Haas B."/>
            <person name="Abouelleil A."/>
            <person name="Alvarado L."/>
            <person name="Arachchi H.M."/>
            <person name="Berlin A."/>
            <person name="Chapman S.B."/>
            <person name="Goldberg J."/>
            <person name="Griggs A."/>
            <person name="Gujja S."/>
            <person name="Hansen M."/>
            <person name="Howarth C."/>
            <person name="Imamovic A."/>
            <person name="Larimer J."/>
            <person name="McCowen C."/>
            <person name="Montmayeur A."/>
            <person name="Murphy C."/>
            <person name="Neiman D."/>
            <person name="Pearson M."/>
            <person name="Priest M."/>
            <person name="Roberts A."/>
            <person name="Saif S."/>
            <person name="Shea T."/>
            <person name="Sisk P."/>
            <person name="Sykes S."/>
            <person name="Wortman J."/>
            <person name="Nusbaum C."/>
            <person name="Birren B."/>
        </authorList>
    </citation>
    <scope>NUCLEOTIDE SEQUENCE [LARGE SCALE GENOMIC DNA]</scope>
    <source>
        <strain evidence="3">ACS-171-V-Col2</strain>
    </source>
</reference>
<comment type="caution">
    <text evidence="2">The sequence shown here is derived from an EMBL/GenBank/DDBJ whole genome shotgun (WGS) entry which is preliminary data.</text>
</comment>
<accession>K9EJQ1</accession>
<dbReference type="Pfam" id="PF19124">
    <property type="entry name" value="DUF5808"/>
    <property type="match status" value="1"/>
</dbReference>
<protein>
    <recommendedName>
        <fullName evidence="1">DUF5808 domain-containing protein</fullName>
    </recommendedName>
</protein>
<dbReference type="EMBL" id="AGWL01000001">
    <property type="protein sequence ID" value="EKU96116.1"/>
    <property type="molecule type" value="Genomic_DNA"/>
</dbReference>
<dbReference type="HOGENOM" id="CLU_2875596_0_0_11"/>
<evidence type="ECO:0000259" key="1">
    <source>
        <dbReference type="Pfam" id="PF19124"/>
    </source>
</evidence>
<evidence type="ECO:0000313" key="2">
    <source>
        <dbReference type="EMBL" id="EKU96116.1"/>
    </source>
</evidence>
<feature type="domain" description="DUF5808" evidence="1">
    <location>
        <begin position="18"/>
        <end position="43"/>
    </location>
</feature>
<dbReference type="AlphaFoldDB" id="K9EJQ1"/>
<dbReference type="InterPro" id="IPR043831">
    <property type="entry name" value="DUF5808"/>
</dbReference>
<keyword evidence="3" id="KW-1185">Reference proteome</keyword>
<name>K9EJQ1_9ACTO</name>
<dbReference type="Proteomes" id="UP000009888">
    <property type="component" value="Unassembled WGS sequence"/>
</dbReference>
<evidence type="ECO:0000313" key="3">
    <source>
        <dbReference type="Proteomes" id="UP000009888"/>
    </source>
</evidence>